<sequence length="195" mass="22154">MKTHIVTEGKVEAALLERLVQCHPVLRERVIKMHPTNNRSSANRTARTLLVLRHEPVAHISNPETLSPELLAERRGFLEWRLAEAGPPEDWLVVDVPPTTAVLLFRDDELMRAILPGELSLEDRIRGRYEPDAVLTELFARAGEGPFPDALIQRIARADLSRLWRLEVLQPLEAFLLRVSRTEEPGRQEGLLPTC</sequence>
<organism evidence="1 2">
    <name type="scientific">Pyxidicoccus parkwayensis</name>
    <dbReference type="NCBI Taxonomy" id="2813578"/>
    <lineage>
        <taxon>Bacteria</taxon>
        <taxon>Pseudomonadati</taxon>
        <taxon>Myxococcota</taxon>
        <taxon>Myxococcia</taxon>
        <taxon>Myxococcales</taxon>
        <taxon>Cystobacterineae</taxon>
        <taxon>Myxococcaceae</taxon>
        <taxon>Pyxidicoccus</taxon>
    </lineage>
</organism>
<name>A0ABX7P2L2_9BACT</name>
<evidence type="ECO:0000313" key="2">
    <source>
        <dbReference type="Proteomes" id="UP000662747"/>
    </source>
</evidence>
<dbReference type="EMBL" id="CP071090">
    <property type="protein sequence ID" value="QSQ24248.1"/>
    <property type="molecule type" value="Genomic_DNA"/>
</dbReference>
<reference evidence="1 2" key="1">
    <citation type="submission" date="2021-02" db="EMBL/GenBank/DDBJ databases">
        <title>De Novo genome assembly of isolated myxobacteria.</title>
        <authorList>
            <person name="Stevens D.C."/>
        </authorList>
    </citation>
    <scope>NUCLEOTIDE SEQUENCE [LARGE SCALE GENOMIC DNA]</scope>
    <source>
        <strain evidence="2">SCPEA02</strain>
    </source>
</reference>
<keyword evidence="2" id="KW-1185">Reference proteome</keyword>
<accession>A0ABX7P2L2</accession>
<dbReference type="RefSeq" id="WP_206725814.1">
    <property type="nucleotide sequence ID" value="NZ_CP071090.1"/>
</dbReference>
<evidence type="ECO:0000313" key="1">
    <source>
        <dbReference type="EMBL" id="QSQ24248.1"/>
    </source>
</evidence>
<proteinExistence type="predicted"/>
<gene>
    <name evidence="1" type="ORF">JY651_04590</name>
</gene>
<protein>
    <submittedName>
        <fullName evidence="1">Uncharacterized protein</fullName>
    </submittedName>
</protein>
<dbReference type="Proteomes" id="UP000662747">
    <property type="component" value="Chromosome"/>
</dbReference>